<dbReference type="STRING" id="1005945.SAMN05216561_112138"/>
<dbReference type="OrthoDB" id="3764366at2"/>
<protein>
    <recommendedName>
        <fullName evidence="5">WD40-like Beta Propeller Repeat</fullName>
    </recommendedName>
</protein>
<feature type="chain" id="PRO_5039033056" description="WD40-like Beta Propeller Repeat" evidence="2">
    <location>
        <begin position="23"/>
        <end position="549"/>
    </location>
</feature>
<sequence length="549" mass="58845">MRPATKRVIAALLSALVVGAGADAAATDAPASDQAASDQAASERRADAPASYRHLKARVYRSPGLGTIAVGAPDPKHVMVQNLDEATFTWSAPRLLFRGANRVTCGDISGRASAGGVALLLECDTPYYEDQAPASSVALVTQDLRTWSKRELPGEAYRPPAISPNGSYAAWLAGGSGDFVEWGASEGFLPLRRSSFNYDSGGETLVVTDDGTVTVLGPESPGEACVVGVHERTLSGEISSSQVEGVDPGCTEGSLENRGAFEVVGGGSERSARFVIRRADAGSPWLLSSRAPDTAPGLVAYEGSPHRAIHTSFSDVAGQPLVAYGSPDRRRVFTQRYDEDAQEWAPRELRYEHRFPGCTAESTFGQQRLRVHAISLHCYLVERADGDYPPYTDGYQAAPPRLARMLVSSDGTAWQVIDIAGRPLGTSADRSLLAVPAAQSTKIVSPDGIVGLHVRAPAPCGFVFPIAPDAVVRLHGGPKGWPRVLQRYDGDTWRTIQRVRLPREGTCTRVRAFDDFSPSTYLLTGGRRTIALKVVRKDGGWRVVRTSTF</sequence>
<dbReference type="AlphaFoldDB" id="A0A1I3KTB0"/>
<reference evidence="3 4" key="1">
    <citation type="submission" date="2016-10" db="EMBL/GenBank/DDBJ databases">
        <authorList>
            <person name="de Groot N.N."/>
        </authorList>
    </citation>
    <scope>NUCLEOTIDE SEQUENCE [LARGE SCALE GENOMIC DNA]</scope>
    <source>
        <strain evidence="3 4">CGMCC 1.11156</strain>
    </source>
</reference>
<feature type="region of interest" description="Disordered" evidence="1">
    <location>
        <begin position="27"/>
        <end position="49"/>
    </location>
</feature>
<evidence type="ECO:0008006" key="5">
    <source>
        <dbReference type="Google" id="ProtNLM"/>
    </source>
</evidence>
<feature type="compositionally biased region" description="Low complexity" evidence="1">
    <location>
        <begin position="27"/>
        <end position="40"/>
    </location>
</feature>
<dbReference type="Proteomes" id="UP000198649">
    <property type="component" value="Unassembled WGS sequence"/>
</dbReference>
<evidence type="ECO:0000256" key="1">
    <source>
        <dbReference type="SAM" id="MobiDB-lite"/>
    </source>
</evidence>
<proteinExistence type="predicted"/>
<feature type="signal peptide" evidence="2">
    <location>
        <begin position="1"/>
        <end position="22"/>
    </location>
</feature>
<evidence type="ECO:0000313" key="3">
    <source>
        <dbReference type="EMBL" id="SFI75733.1"/>
    </source>
</evidence>
<evidence type="ECO:0000256" key="2">
    <source>
        <dbReference type="SAM" id="SignalP"/>
    </source>
</evidence>
<keyword evidence="2" id="KW-0732">Signal</keyword>
<evidence type="ECO:0000313" key="4">
    <source>
        <dbReference type="Proteomes" id="UP000198649"/>
    </source>
</evidence>
<keyword evidence="4" id="KW-1185">Reference proteome</keyword>
<dbReference type="RefSeq" id="WP_091114930.1">
    <property type="nucleotide sequence ID" value="NZ_BKAF01000014.1"/>
</dbReference>
<gene>
    <name evidence="3" type="ORF">SAMN05216561_112138</name>
</gene>
<organism evidence="3 4">
    <name type="scientific">Nocardioides psychrotolerans</name>
    <dbReference type="NCBI Taxonomy" id="1005945"/>
    <lineage>
        <taxon>Bacteria</taxon>
        <taxon>Bacillati</taxon>
        <taxon>Actinomycetota</taxon>
        <taxon>Actinomycetes</taxon>
        <taxon>Propionibacteriales</taxon>
        <taxon>Nocardioidaceae</taxon>
        <taxon>Nocardioides</taxon>
    </lineage>
</organism>
<dbReference type="EMBL" id="FOQG01000012">
    <property type="protein sequence ID" value="SFI75733.1"/>
    <property type="molecule type" value="Genomic_DNA"/>
</dbReference>
<name>A0A1I3KTB0_9ACTN</name>
<accession>A0A1I3KTB0</accession>